<name>A0ACC0HVR5_9ERIC</name>
<keyword evidence="2" id="KW-1185">Reference proteome</keyword>
<reference evidence="1 2" key="1">
    <citation type="journal article" date="2022" name="Plant J.">
        <title>Chromosome-level genome of Camellia lanceoleosa provides a valuable resource for understanding genome evolution and self-incompatibility.</title>
        <authorList>
            <person name="Gong W."/>
            <person name="Xiao S."/>
            <person name="Wang L."/>
            <person name="Liao Z."/>
            <person name="Chang Y."/>
            <person name="Mo W."/>
            <person name="Hu G."/>
            <person name="Li W."/>
            <person name="Zhao G."/>
            <person name="Zhu H."/>
            <person name="Hu X."/>
            <person name="Ji K."/>
            <person name="Xiang X."/>
            <person name="Song Q."/>
            <person name="Yuan D."/>
            <person name="Jin S."/>
            <person name="Zhang L."/>
        </authorList>
    </citation>
    <scope>NUCLEOTIDE SEQUENCE [LARGE SCALE GENOMIC DNA]</scope>
    <source>
        <strain evidence="1">SQ_2022a</strain>
    </source>
</reference>
<accession>A0ACC0HVR5</accession>
<organism evidence="1 2">
    <name type="scientific">Camellia lanceoleosa</name>
    <dbReference type="NCBI Taxonomy" id="1840588"/>
    <lineage>
        <taxon>Eukaryota</taxon>
        <taxon>Viridiplantae</taxon>
        <taxon>Streptophyta</taxon>
        <taxon>Embryophyta</taxon>
        <taxon>Tracheophyta</taxon>
        <taxon>Spermatophyta</taxon>
        <taxon>Magnoliopsida</taxon>
        <taxon>eudicotyledons</taxon>
        <taxon>Gunneridae</taxon>
        <taxon>Pentapetalae</taxon>
        <taxon>asterids</taxon>
        <taxon>Ericales</taxon>
        <taxon>Theaceae</taxon>
        <taxon>Camellia</taxon>
    </lineage>
</organism>
<evidence type="ECO:0000313" key="1">
    <source>
        <dbReference type="EMBL" id="KAI8017149.1"/>
    </source>
</evidence>
<proteinExistence type="predicted"/>
<protein>
    <submittedName>
        <fullName evidence="1">E3 ubiquitin-protein ligase MBR2</fullName>
    </submittedName>
</protein>
<dbReference type="EMBL" id="CM045759">
    <property type="protein sequence ID" value="KAI8017149.1"/>
    <property type="molecule type" value="Genomic_DNA"/>
</dbReference>
<gene>
    <name evidence="1" type="ORF">LOK49_LG04G00970</name>
</gene>
<comment type="caution">
    <text evidence="1">The sequence shown here is derived from an EMBL/GenBank/DDBJ whole genome shotgun (WGS) entry which is preliminary data.</text>
</comment>
<evidence type="ECO:0000313" key="2">
    <source>
        <dbReference type="Proteomes" id="UP001060215"/>
    </source>
</evidence>
<dbReference type="Proteomes" id="UP001060215">
    <property type="component" value="Chromosome 2"/>
</dbReference>
<sequence>MDQSNAKHRWLPSPDINIETTQSLEEFQTFERNTRQRINLGSEEEFPSSSMSSFTYVGSTLQTLQPSISIVNPGTGSTSYVPPIIPASGADTLQEEENPAEGPIGYHQPTPSTYTTMSGILVSRPGNQRAIQAVHSTPRVVMIRAEGQNAVIHPMLVALEQFIVDPRRIRMVRQAWEILQQVGVAALQNEDSMIVGPMFNEPDVHEDMRLDVDNMTYEELLSLEEQIGNMNTGLSEEAILRGVKQHRHQSMKSGQTVLCLSEEYVDEEDLGKLDCGHQFHLNCIKQWLIQKNSCPIYKRVALAN</sequence>